<feature type="region of interest" description="Disordered" evidence="1">
    <location>
        <begin position="1"/>
        <end position="27"/>
    </location>
</feature>
<gene>
    <name evidence="2" type="ORF">Y717_12370</name>
</gene>
<protein>
    <submittedName>
        <fullName evidence="2">Uncharacterized protein</fullName>
    </submittedName>
</protein>
<accession>A0A2T7SN78</accession>
<organism evidence="2 3">
    <name type="scientific">Streptomyces scopuliridis RB72</name>
    <dbReference type="NCBI Taxonomy" id="1440053"/>
    <lineage>
        <taxon>Bacteria</taxon>
        <taxon>Bacillati</taxon>
        <taxon>Actinomycetota</taxon>
        <taxon>Actinomycetes</taxon>
        <taxon>Kitasatosporales</taxon>
        <taxon>Streptomycetaceae</taxon>
        <taxon>Streptomyces</taxon>
    </lineage>
</organism>
<evidence type="ECO:0000313" key="2">
    <source>
        <dbReference type="EMBL" id="PVE04350.1"/>
    </source>
</evidence>
<dbReference type="Proteomes" id="UP000245992">
    <property type="component" value="Unassembled WGS sequence"/>
</dbReference>
<evidence type="ECO:0000256" key="1">
    <source>
        <dbReference type="SAM" id="MobiDB-lite"/>
    </source>
</evidence>
<name>A0A2T7SN78_9ACTN</name>
<comment type="caution">
    <text evidence="2">The sequence shown here is derived from an EMBL/GenBank/DDBJ whole genome shotgun (WGS) entry which is preliminary data.</text>
</comment>
<dbReference type="EMBL" id="AZSP01000391">
    <property type="protein sequence ID" value="PVE04350.1"/>
    <property type="molecule type" value="Genomic_DNA"/>
</dbReference>
<sequence length="42" mass="5089">MKHDTDQYEYRTTEGTNEWSRMRAERSGRRQALYDRSAYDAS</sequence>
<keyword evidence="3" id="KW-1185">Reference proteome</keyword>
<reference evidence="2 3" key="1">
    <citation type="submission" date="2013-12" db="EMBL/GenBank/DDBJ databases">
        <title>Annotated genome of Streptomyces scopuliridis.</title>
        <authorList>
            <person name="Olson J.B."/>
        </authorList>
    </citation>
    <scope>NUCLEOTIDE SEQUENCE [LARGE SCALE GENOMIC DNA]</scope>
    <source>
        <strain evidence="2 3">RB72</strain>
    </source>
</reference>
<feature type="compositionally biased region" description="Basic and acidic residues" evidence="1">
    <location>
        <begin position="1"/>
        <end position="12"/>
    </location>
</feature>
<dbReference type="AlphaFoldDB" id="A0A2T7SN78"/>
<proteinExistence type="predicted"/>
<evidence type="ECO:0000313" key="3">
    <source>
        <dbReference type="Proteomes" id="UP000245992"/>
    </source>
</evidence>